<keyword evidence="3" id="KW-1185">Reference proteome</keyword>
<dbReference type="EMBL" id="FUKO01000004">
    <property type="protein sequence ID" value="SJN16862.1"/>
    <property type="molecule type" value="Genomic_DNA"/>
</dbReference>
<proteinExistence type="predicted"/>
<feature type="region of interest" description="Disordered" evidence="1">
    <location>
        <begin position="35"/>
        <end position="61"/>
    </location>
</feature>
<evidence type="ECO:0000256" key="1">
    <source>
        <dbReference type="SAM" id="MobiDB-lite"/>
    </source>
</evidence>
<sequence length="61" mass="6698">MLDDRVRAFRDMRAYVHADRSPRARICLINVGYEPVNPNRASSSNSVTATDAGSSESLAET</sequence>
<evidence type="ECO:0000313" key="3">
    <source>
        <dbReference type="Proteomes" id="UP000196320"/>
    </source>
</evidence>
<gene>
    <name evidence="2" type="ORF">FM104_01095</name>
</gene>
<protein>
    <submittedName>
        <fullName evidence="2">Uncharacterized protein</fullName>
    </submittedName>
</protein>
<organism evidence="2 3">
    <name type="scientific">Microbacterium esteraromaticum</name>
    <dbReference type="NCBI Taxonomy" id="57043"/>
    <lineage>
        <taxon>Bacteria</taxon>
        <taxon>Bacillati</taxon>
        <taxon>Actinomycetota</taxon>
        <taxon>Actinomycetes</taxon>
        <taxon>Micrococcales</taxon>
        <taxon>Microbacteriaceae</taxon>
        <taxon>Microbacterium</taxon>
    </lineage>
</organism>
<reference evidence="2 3" key="1">
    <citation type="submission" date="2017-02" db="EMBL/GenBank/DDBJ databases">
        <authorList>
            <person name="Peterson S.W."/>
        </authorList>
    </citation>
    <scope>NUCLEOTIDE SEQUENCE [LARGE SCALE GENOMIC DNA]</scope>
    <source>
        <strain evidence="2 3">B Mb 05.01</strain>
    </source>
</reference>
<accession>A0A1R4IAL3</accession>
<evidence type="ECO:0000313" key="2">
    <source>
        <dbReference type="EMBL" id="SJN16862.1"/>
    </source>
</evidence>
<feature type="compositionally biased region" description="Polar residues" evidence="1">
    <location>
        <begin position="39"/>
        <end position="61"/>
    </location>
</feature>
<name>A0A1R4IAL3_9MICO</name>
<dbReference type="Proteomes" id="UP000196320">
    <property type="component" value="Unassembled WGS sequence"/>
</dbReference>
<dbReference type="AlphaFoldDB" id="A0A1R4IAL3"/>